<dbReference type="InterPro" id="IPR035952">
    <property type="entry name" value="Rhomboid-like_sf"/>
</dbReference>
<feature type="domain" description="Peptidase S54 rhomboid" evidence="8">
    <location>
        <begin position="44"/>
        <end position="182"/>
    </location>
</feature>
<evidence type="ECO:0000259" key="8">
    <source>
        <dbReference type="Pfam" id="PF01694"/>
    </source>
</evidence>
<dbReference type="PANTHER" id="PTHR43731:SF14">
    <property type="entry name" value="PRESENILIN-ASSOCIATED RHOMBOID-LIKE PROTEIN, MITOCHONDRIAL"/>
    <property type="match status" value="1"/>
</dbReference>
<dbReference type="Proteomes" id="UP000536640">
    <property type="component" value="Unassembled WGS sequence"/>
</dbReference>
<protein>
    <submittedName>
        <fullName evidence="9">Rhomboid family GlyGly-CTERM serine protease</fullName>
    </submittedName>
</protein>
<dbReference type="RefSeq" id="WP_184465051.1">
    <property type="nucleotide sequence ID" value="NZ_JACHHW010000015.1"/>
</dbReference>
<dbReference type="AlphaFoldDB" id="A0A840R9P5"/>
<dbReference type="Gene3D" id="1.20.1540.10">
    <property type="entry name" value="Rhomboid-like"/>
    <property type="match status" value="1"/>
</dbReference>
<dbReference type="PANTHER" id="PTHR43731">
    <property type="entry name" value="RHOMBOID PROTEASE"/>
    <property type="match status" value="1"/>
</dbReference>
<evidence type="ECO:0000256" key="5">
    <source>
        <dbReference type="ARBA" id="ARBA00022989"/>
    </source>
</evidence>
<feature type="transmembrane region" description="Helical" evidence="7">
    <location>
        <begin position="133"/>
        <end position="151"/>
    </location>
</feature>
<sequence length="195" mass="22001">MNYLALYSVKFGRSIPLLLLALSILQLVHINVLDLALIRSAVDRGEWWRLVSGQWVHSNAYHFFSNCLVLACLIYLDRRAVTRKMVEFISLSGLCGAAVYLFCPALDYYLGLSGVLHGYLLLVLLSIRQEKPLFVYVGIVVVLAKIALEQFDLYPRAATEELIGLRVAIEAHLAGVIAAGIIFSLEYLYFSYKRR</sequence>
<dbReference type="Pfam" id="PF01694">
    <property type="entry name" value="Rhomboid"/>
    <property type="match status" value="1"/>
</dbReference>
<accession>A0A840R9P5</accession>
<dbReference type="InterPro" id="IPR022764">
    <property type="entry name" value="Peptidase_S54_rhomboid_dom"/>
</dbReference>
<keyword evidence="9" id="KW-0645">Protease</keyword>
<dbReference type="InterPro" id="IPR023826">
    <property type="entry name" value="Rhom-like_SP_proteobac"/>
</dbReference>
<dbReference type="SUPFAM" id="SSF144091">
    <property type="entry name" value="Rhomboid-like"/>
    <property type="match status" value="1"/>
</dbReference>
<comment type="subcellular location">
    <subcellularLocation>
        <location evidence="1">Membrane</location>
        <topology evidence="1">Multi-pass membrane protein</topology>
    </subcellularLocation>
</comment>
<reference evidence="9 10" key="1">
    <citation type="submission" date="2020-08" db="EMBL/GenBank/DDBJ databases">
        <title>Genomic Encyclopedia of Type Strains, Phase IV (KMG-IV): sequencing the most valuable type-strain genomes for metagenomic binning, comparative biology and taxonomic classification.</title>
        <authorList>
            <person name="Goeker M."/>
        </authorList>
    </citation>
    <scope>NUCLEOTIDE SEQUENCE [LARGE SCALE GENOMIC DNA]</scope>
    <source>
        <strain evidence="9 10">DSM 25701</strain>
    </source>
</reference>
<dbReference type="GO" id="GO:0006508">
    <property type="term" value="P:proteolysis"/>
    <property type="evidence" value="ECO:0007669"/>
    <property type="project" value="UniProtKB-KW"/>
</dbReference>
<keyword evidence="4" id="KW-0378">Hydrolase</keyword>
<feature type="transmembrane region" description="Helical" evidence="7">
    <location>
        <begin position="108"/>
        <end position="126"/>
    </location>
</feature>
<dbReference type="GO" id="GO:0016020">
    <property type="term" value="C:membrane"/>
    <property type="evidence" value="ECO:0007669"/>
    <property type="project" value="UniProtKB-SubCell"/>
</dbReference>
<proteinExistence type="inferred from homology"/>
<comment type="caution">
    <text evidence="9">The sequence shown here is derived from an EMBL/GenBank/DDBJ whole genome shotgun (WGS) entry which is preliminary data.</text>
</comment>
<evidence type="ECO:0000256" key="7">
    <source>
        <dbReference type="SAM" id="Phobius"/>
    </source>
</evidence>
<dbReference type="NCBIfam" id="TIGR03902">
    <property type="entry name" value="rhom_GG_sort"/>
    <property type="match status" value="1"/>
</dbReference>
<feature type="transmembrane region" description="Helical" evidence="7">
    <location>
        <begin position="85"/>
        <end position="102"/>
    </location>
</feature>
<evidence type="ECO:0000256" key="1">
    <source>
        <dbReference type="ARBA" id="ARBA00004141"/>
    </source>
</evidence>
<dbReference type="GO" id="GO:0004252">
    <property type="term" value="F:serine-type endopeptidase activity"/>
    <property type="evidence" value="ECO:0007669"/>
    <property type="project" value="InterPro"/>
</dbReference>
<gene>
    <name evidence="9" type="ORF">HNQ57_003479</name>
</gene>
<dbReference type="InterPro" id="IPR050925">
    <property type="entry name" value="Rhomboid_protease_S54"/>
</dbReference>
<dbReference type="EMBL" id="JACHHW010000015">
    <property type="protein sequence ID" value="MBB5189176.1"/>
    <property type="molecule type" value="Genomic_DNA"/>
</dbReference>
<evidence type="ECO:0000256" key="2">
    <source>
        <dbReference type="ARBA" id="ARBA00009045"/>
    </source>
</evidence>
<evidence type="ECO:0000313" key="10">
    <source>
        <dbReference type="Proteomes" id="UP000536640"/>
    </source>
</evidence>
<evidence type="ECO:0000256" key="4">
    <source>
        <dbReference type="ARBA" id="ARBA00022801"/>
    </source>
</evidence>
<keyword evidence="5 7" id="KW-1133">Transmembrane helix</keyword>
<organism evidence="9 10">
    <name type="scientific">Zhongshania antarctica</name>
    <dbReference type="NCBI Taxonomy" id="641702"/>
    <lineage>
        <taxon>Bacteria</taxon>
        <taxon>Pseudomonadati</taxon>
        <taxon>Pseudomonadota</taxon>
        <taxon>Gammaproteobacteria</taxon>
        <taxon>Cellvibrionales</taxon>
        <taxon>Spongiibacteraceae</taxon>
        <taxon>Zhongshania</taxon>
    </lineage>
</organism>
<evidence type="ECO:0000256" key="6">
    <source>
        <dbReference type="ARBA" id="ARBA00023136"/>
    </source>
</evidence>
<keyword evidence="10" id="KW-1185">Reference proteome</keyword>
<evidence type="ECO:0000313" key="9">
    <source>
        <dbReference type="EMBL" id="MBB5189176.1"/>
    </source>
</evidence>
<keyword evidence="6 7" id="KW-0472">Membrane</keyword>
<comment type="similarity">
    <text evidence="2">Belongs to the peptidase S54 family.</text>
</comment>
<evidence type="ECO:0000256" key="3">
    <source>
        <dbReference type="ARBA" id="ARBA00022692"/>
    </source>
</evidence>
<keyword evidence="3 7" id="KW-0812">Transmembrane</keyword>
<feature type="transmembrane region" description="Helical" evidence="7">
    <location>
        <begin position="171"/>
        <end position="190"/>
    </location>
</feature>
<name>A0A840R9P5_9GAMM</name>